<dbReference type="Proteomes" id="UP000030640">
    <property type="component" value="Unassembled WGS sequence"/>
</dbReference>
<evidence type="ECO:0000256" key="1">
    <source>
        <dbReference type="ARBA" id="ARBA00022737"/>
    </source>
</evidence>
<dbReference type="PROSITE" id="PS50297">
    <property type="entry name" value="ANK_REP_REGION"/>
    <property type="match status" value="5"/>
</dbReference>
<dbReference type="RefSeq" id="XP_008814814.1">
    <property type="nucleotide sequence ID" value="XM_008816592.1"/>
</dbReference>
<feature type="region of interest" description="Disordered" evidence="4">
    <location>
        <begin position="617"/>
        <end position="739"/>
    </location>
</feature>
<keyword evidence="1" id="KW-0677">Repeat</keyword>
<feature type="compositionally biased region" description="Basic and acidic residues" evidence="4">
    <location>
        <begin position="686"/>
        <end position="695"/>
    </location>
</feature>
<dbReference type="Gene3D" id="1.25.40.20">
    <property type="entry name" value="Ankyrin repeat-containing domain"/>
    <property type="match status" value="2"/>
</dbReference>
<dbReference type="PANTHER" id="PTHR24198:SF165">
    <property type="entry name" value="ANKYRIN REPEAT-CONTAINING PROTEIN-RELATED"/>
    <property type="match status" value="1"/>
</dbReference>
<feature type="compositionally biased region" description="Basic and acidic residues" evidence="4">
    <location>
        <begin position="809"/>
        <end position="891"/>
    </location>
</feature>
<protein>
    <recommendedName>
        <fullName evidence="7">Ankyrin-repeat protein</fullName>
    </recommendedName>
</protein>
<evidence type="ECO:0000256" key="3">
    <source>
        <dbReference type="PROSITE-ProRule" id="PRU00023"/>
    </source>
</evidence>
<dbReference type="GeneID" id="20036257"/>
<keyword evidence="2 3" id="KW-0040">ANK repeat</keyword>
<dbReference type="PROSITE" id="PS50088">
    <property type="entry name" value="ANK_REPEAT"/>
    <property type="match status" value="5"/>
</dbReference>
<sequence length="1754" mass="200274">MKSVEHDNDSASEGNEVKEEVVNKYILNKLSLIFNNNIKSISHDDGKNNEEESEREKYRRADTTNTNDIKSTTVVAEKNGPLSKKNSSINIIERNNSNVVDVYSTNKQHEGVSDPTPGIEKNLSSAPNVNSTNVNEKNNLSTNVSEKNNLNIVDIKDMHVLENHTLSNSLEKDILMHNGGQMKRENTLDKANSISINDLFKLNSEAYLNIDSSLKKGNLSEILTNENNLNLYTHYNNGGSISNNVVKKNERWKRYIKSIEPFLDVHTIINLSQTCKFFYKRKYKVWHNRLIFNSYLGYNPRVLYEYVFPRIYKHIHRSVRRRLCLDFTMCTLIKDITVANVLNQIYNFDSLNTKHLFIYNLQEIYFDFCHHLTDKTLEVLAQTRLPSLKTLSIKCVRNKYLTCAPLTVMLRKNKWPVFTNFICSFSNAWLEPIFIMANFIINRANNQNHLIYHKLKNLRKTLETMKNFDNSIVSSSANEECNRRIMNESNSYNFMSFQSCADGSSSLDRSNFADYPSTHGNNHAGCSGVCSAGYPNECTNTCSNNLYNRNRDQDLSRNPGSKKKLKSLLNSETECSISQSETNNNFSLFNNFFYNTIKHFGYSSRMQNGLPYPDYSTLAKSSPQSRKDDLQVSVASSMPHGSAVSSGMGIGSGIGMGSSYGGHMHGNGGGKNSTADPHHGGSNTHQPHEGHDQTQHEQAQQEQQQHDSAHLHHHAPHDQPHHYHPHYDHPYDYPPHDRRFHSRTRNIRAYERKDIFDEFLSGEYTATCSNEKSSPTNEPENGICTVKHECKGTDVKRVKGEEDEESYNTEERGNVGEDHQKSNTDGGKKCFEKRRQTNENSKRKNDEKGFPDNGEEEIKIRKVREGEEKRNEKRIDNEGKSDNERKERNRGDPQVNDPSDRKEVKRSHKKYEEKEENEEDLHKNNSVNPAEENHATKEIDGSEKKNHKKKKLEKENFYESKKSNPIGSNKKSKVLTAENIFCMNILHNNVNTFDEEEEEDEDDDEDDPEKNLNKCRCNGKSCIYTTEEINFKCKCEDCPFANGYKNLISVDDPYIQSHFVQPNLDILGSWGSKCFLESIGLDIYVKGYSVALKNENIKICVKLSKKIQDELYDLSKSEKYKNNNLVYLLRDKGSELLSNTPLTIETDENRGIDIWTLPISLAISKKNRYLFYLVLKGGAKIDIWDYLGKSPLYMACENESKEFVEVLLEERRKRKKKNNIIQYDYKSSVTMDREASLAKAANSSNNPQVNDGGQGGSPPPVTEMEKNAPRAGGSSPEGGPPAKGNSLDKGNSSDKANDLDKANAPHNGSTLEKQNSNDAESTTCEGTKKNNDNCNTICVSPYGNTCDSYYVTFPIDIENGYIPLNIAIKKKNFSIVNSLVKNGENLNIICPFVRDYKSPLYLACENNISEIIQLLLENKANPNWCYHNKFTPILLAYNLNKAWVNHFIDAGAGEKPCDRHILTEVLSCAIFKNDLSTAQLLLKKYPQLLQGEHNLWSLPFIQASKLERLNILKYLHTLKKEIINQLDSNNVLSPIHAAAEEGNLEILKFLLENNVNINLTNKYHQNALHIACLENQEKVVQLLLTHNIDVNCKDNINGECPLMICIRTRNEILAHHILNEGKNINYNLTNIHGETSLIYSIFYGLYDIADVLMTRGADVSVRDINGDKSYNVACERVLSHRTCKKVLKKFLKLYRSQNKNLLPKKNKINRKNKFYQSYQSINQSFLSIFRIKKEKKKKKPQSPYAVENNEGVLR</sequence>
<name>W7AHU6_9APIC</name>
<dbReference type="Pfam" id="PF12796">
    <property type="entry name" value="Ank_2"/>
    <property type="match status" value="2"/>
</dbReference>
<dbReference type="PANTHER" id="PTHR24198">
    <property type="entry name" value="ANKYRIN REPEAT AND PROTEIN KINASE DOMAIN-CONTAINING PROTEIN"/>
    <property type="match status" value="1"/>
</dbReference>
<feature type="region of interest" description="Disordered" evidence="4">
    <location>
        <begin position="39"/>
        <end position="62"/>
    </location>
</feature>
<dbReference type="InterPro" id="IPR002110">
    <property type="entry name" value="Ankyrin_rpt"/>
</dbReference>
<feature type="compositionally biased region" description="Basic and acidic residues" evidence="4">
    <location>
        <begin position="41"/>
        <end position="62"/>
    </location>
</feature>
<gene>
    <name evidence="5" type="ORF">C922_00983</name>
</gene>
<feature type="region of interest" description="Disordered" evidence="4">
    <location>
        <begin position="1236"/>
        <end position="1326"/>
    </location>
</feature>
<feature type="compositionally biased region" description="Polar residues" evidence="4">
    <location>
        <begin position="1306"/>
        <end position="1325"/>
    </location>
</feature>
<evidence type="ECO:0000313" key="6">
    <source>
        <dbReference type="Proteomes" id="UP000030640"/>
    </source>
</evidence>
<evidence type="ECO:0000256" key="4">
    <source>
        <dbReference type="SAM" id="MobiDB-lite"/>
    </source>
</evidence>
<feature type="repeat" description="ANK" evidence="3">
    <location>
        <begin position="1359"/>
        <end position="1391"/>
    </location>
</feature>
<feature type="repeat" description="ANK" evidence="3">
    <location>
        <begin position="1632"/>
        <end position="1664"/>
    </location>
</feature>
<evidence type="ECO:0008006" key="7">
    <source>
        <dbReference type="Google" id="ProtNLM"/>
    </source>
</evidence>
<accession>W7AHU6</accession>
<dbReference type="SUPFAM" id="SSF48403">
    <property type="entry name" value="Ankyrin repeat"/>
    <property type="match status" value="2"/>
</dbReference>
<evidence type="ECO:0000256" key="2">
    <source>
        <dbReference type="ARBA" id="ARBA00023043"/>
    </source>
</evidence>
<feature type="compositionally biased region" description="Basic and acidic residues" evidence="4">
    <location>
        <begin position="952"/>
        <end position="962"/>
    </location>
</feature>
<feature type="repeat" description="ANK" evidence="3">
    <location>
        <begin position="1563"/>
        <end position="1595"/>
    </location>
</feature>
<feature type="region of interest" description="Disordered" evidence="4">
    <location>
        <begin position="1735"/>
        <end position="1754"/>
    </location>
</feature>
<feature type="compositionally biased region" description="Low complexity" evidence="4">
    <location>
        <begin position="1237"/>
        <end position="1246"/>
    </location>
</feature>
<feature type="compositionally biased region" description="Basic and acidic residues" evidence="4">
    <location>
        <begin position="1291"/>
        <end position="1303"/>
    </location>
</feature>
<dbReference type="VEuPathDB" id="PlasmoDB:C922_00983"/>
<organism evidence="5 6">
    <name type="scientific">Plasmodium inui San Antonio 1</name>
    <dbReference type="NCBI Taxonomy" id="1237626"/>
    <lineage>
        <taxon>Eukaryota</taxon>
        <taxon>Sar</taxon>
        <taxon>Alveolata</taxon>
        <taxon>Apicomplexa</taxon>
        <taxon>Aconoidasida</taxon>
        <taxon>Haemosporida</taxon>
        <taxon>Plasmodiidae</taxon>
        <taxon>Plasmodium</taxon>
        <taxon>Plasmodium (Plasmodium)</taxon>
    </lineage>
</organism>
<proteinExistence type="predicted"/>
<feature type="compositionally biased region" description="Gly residues" evidence="4">
    <location>
        <begin position="648"/>
        <end position="671"/>
    </location>
</feature>
<reference evidence="5 6" key="1">
    <citation type="submission" date="2013-02" db="EMBL/GenBank/DDBJ databases">
        <title>The Genome Sequence of Plasmodium inui San Antonio 1.</title>
        <authorList>
            <consortium name="The Broad Institute Genome Sequencing Platform"/>
            <consortium name="The Broad Institute Genome Sequencing Center for Infectious Disease"/>
            <person name="Neafsey D."/>
            <person name="Cheeseman I."/>
            <person name="Volkman S."/>
            <person name="Adams J."/>
            <person name="Walker B."/>
            <person name="Young S.K."/>
            <person name="Zeng Q."/>
            <person name="Gargeya S."/>
            <person name="Fitzgerald M."/>
            <person name="Haas B."/>
            <person name="Abouelleil A."/>
            <person name="Alvarado L."/>
            <person name="Arachchi H.M."/>
            <person name="Berlin A.M."/>
            <person name="Chapman S.B."/>
            <person name="Dewar J."/>
            <person name="Goldberg J."/>
            <person name="Griggs A."/>
            <person name="Gujja S."/>
            <person name="Hansen M."/>
            <person name="Howarth C."/>
            <person name="Imamovic A."/>
            <person name="Larimer J."/>
            <person name="McCowan C."/>
            <person name="Murphy C."/>
            <person name="Neiman D."/>
            <person name="Pearson M."/>
            <person name="Priest M."/>
            <person name="Roberts A."/>
            <person name="Saif S."/>
            <person name="Shea T."/>
            <person name="Sisk P."/>
            <person name="Sykes S."/>
            <person name="Wortman J."/>
            <person name="Nusbaum C."/>
            <person name="Birren B."/>
        </authorList>
    </citation>
    <scope>NUCLEOTIDE SEQUENCE [LARGE SCALE GENOMIC DNA]</scope>
    <source>
        <strain evidence="5 6">San Antonio 1</strain>
    </source>
</reference>
<dbReference type="InterPro" id="IPR036770">
    <property type="entry name" value="Ankyrin_rpt-contain_sf"/>
</dbReference>
<evidence type="ECO:0000313" key="5">
    <source>
        <dbReference type="EMBL" id="EUD68584.1"/>
    </source>
</evidence>
<keyword evidence="6" id="KW-1185">Reference proteome</keyword>
<feature type="repeat" description="ANK" evidence="3">
    <location>
        <begin position="1530"/>
        <end position="1562"/>
    </location>
</feature>
<dbReference type="EMBL" id="KI965462">
    <property type="protein sequence ID" value="EUD68584.1"/>
    <property type="molecule type" value="Genomic_DNA"/>
</dbReference>
<feature type="region of interest" description="Disordered" evidence="4">
    <location>
        <begin position="797"/>
        <end position="970"/>
    </location>
</feature>
<dbReference type="SMART" id="SM00248">
    <property type="entry name" value="ANK"/>
    <property type="match status" value="8"/>
</dbReference>
<feature type="compositionally biased region" description="Basic and acidic residues" evidence="4">
    <location>
        <begin position="704"/>
        <end position="737"/>
    </location>
</feature>
<feature type="compositionally biased region" description="Basic and acidic residues" evidence="4">
    <location>
        <begin position="931"/>
        <end position="944"/>
    </location>
</feature>
<dbReference type="OrthoDB" id="20872at2759"/>
<feature type="repeat" description="ANK" evidence="3">
    <location>
        <begin position="1395"/>
        <end position="1423"/>
    </location>
</feature>